<name>A0A1F5TPL5_9BACT</name>
<accession>A0A1F5TPL5</accession>
<evidence type="ECO:0000313" key="3">
    <source>
        <dbReference type="Proteomes" id="UP000177579"/>
    </source>
</evidence>
<evidence type="ECO:0000313" key="2">
    <source>
        <dbReference type="EMBL" id="OGF40895.1"/>
    </source>
</evidence>
<protein>
    <submittedName>
        <fullName evidence="2">Uncharacterized protein</fullName>
    </submittedName>
</protein>
<keyword evidence="1" id="KW-0812">Transmembrane</keyword>
<evidence type="ECO:0000256" key="1">
    <source>
        <dbReference type="SAM" id="Phobius"/>
    </source>
</evidence>
<proteinExistence type="predicted"/>
<sequence length="86" mass="10354">MNKPQINKKNIFRIFYLVIIIINIVFLFFLKSFIEEHVYSAMVLDSNYLLQNKKTNLIDEKRFENALENLKQKKTAEKLNIKDIFN</sequence>
<keyword evidence="1" id="KW-1133">Transmembrane helix</keyword>
<dbReference type="EMBL" id="MFGO01000018">
    <property type="protein sequence ID" value="OGF40895.1"/>
    <property type="molecule type" value="Genomic_DNA"/>
</dbReference>
<feature type="transmembrane region" description="Helical" evidence="1">
    <location>
        <begin position="12"/>
        <end position="34"/>
    </location>
</feature>
<gene>
    <name evidence="2" type="ORF">A2531_03975</name>
</gene>
<organism evidence="2 3">
    <name type="scientific">Candidatus Falkowbacteria bacterium RIFOXYD2_FULL_34_120</name>
    <dbReference type="NCBI Taxonomy" id="1798007"/>
    <lineage>
        <taxon>Bacteria</taxon>
        <taxon>Candidatus Falkowiibacteriota</taxon>
    </lineage>
</organism>
<dbReference type="AlphaFoldDB" id="A0A1F5TPL5"/>
<reference evidence="2 3" key="1">
    <citation type="journal article" date="2016" name="Nat. Commun.">
        <title>Thousands of microbial genomes shed light on interconnected biogeochemical processes in an aquifer system.</title>
        <authorList>
            <person name="Anantharaman K."/>
            <person name="Brown C.T."/>
            <person name="Hug L.A."/>
            <person name="Sharon I."/>
            <person name="Castelle C.J."/>
            <person name="Probst A.J."/>
            <person name="Thomas B.C."/>
            <person name="Singh A."/>
            <person name="Wilkins M.J."/>
            <person name="Karaoz U."/>
            <person name="Brodie E.L."/>
            <person name="Williams K.H."/>
            <person name="Hubbard S.S."/>
            <person name="Banfield J.F."/>
        </authorList>
    </citation>
    <scope>NUCLEOTIDE SEQUENCE [LARGE SCALE GENOMIC DNA]</scope>
</reference>
<keyword evidence="1" id="KW-0472">Membrane</keyword>
<dbReference type="Proteomes" id="UP000177579">
    <property type="component" value="Unassembled WGS sequence"/>
</dbReference>
<comment type="caution">
    <text evidence="2">The sequence shown here is derived from an EMBL/GenBank/DDBJ whole genome shotgun (WGS) entry which is preliminary data.</text>
</comment>